<dbReference type="AlphaFoldDB" id="A0A9P8CGE0"/>
<comment type="caution">
    <text evidence="3">The sequence shown here is derived from an EMBL/GenBank/DDBJ whole genome shotgun (WGS) entry which is preliminary data.</text>
</comment>
<reference evidence="3" key="1">
    <citation type="journal article" date="2021" name="IMA Fungus">
        <title>Genomic characterization of three marine fungi, including Emericellopsis atlantica sp. nov. with signatures of a generalist lifestyle and marine biomass degradation.</title>
        <authorList>
            <person name="Hagestad O.C."/>
            <person name="Hou L."/>
            <person name="Andersen J.H."/>
            <person name="Hansen E.H."/>
            <person name="Altermark B."/>
            <person name="Li C."/>
            <person name="Kuhnert E."/>
            <person name="Cox R.J."/>
            <person name="Crous P.W."/>
            <person name="Spatafora J.W."/>
            <person name="Lail K."/>
            <person name="Amirebrahimi M."/>
            <person name="Lipzen A."/>
            <person name="Pangilinan J."/>
            <person name="Andreopoulos W."/>
            <person name="Hayes R.D."/>
            <person name="Ng V."/>
            <person name="Grigoriev I.V."/>
            <person name="Jackson S.A."/>
            <person name="Sutton T.D.S."/>
            <person name="Dobson A.D.W."/>
            <person name="Rama T."/>
        </authorList>
    </citation>
    <scope>NUCLEOTIDE SEQUENCE</scope>
    <source>
        <strain evidence="3">TRa3180A</strain>
    </source>
</reference>
<proteinExistence type="predicted"/>
<keyword evidence="3" id="KW-0456">Lyase</keyword>
<gene>
    <name evidence="3" type="ORF">BJ878DRAFT_498255</name>
</gene>
<keyword evidence="1" id="KW-0732">Signal</keyword>
<dbReference type="GO" id="GO:0016829">
    <property type="term" value="F:lyase activity"/>
    <property type="evidence" value="ECO:0007669"/>
    <property type="project" value="UniProtKB-KW"/>
</dbReference>
<accession>A0A9P8CGE0</accession>
<feature type="signal peptide" evidence="1">
    <location>
        <begin position="1"/>
        <end position="21"/>
    </location>
</feature>
<protein>
    <submittedName>
        <fullName evidence="3">Alginate lyase 2</fullName>
    </submittedName>
</protein>
<evidence type="ECO:0000256" key="1">
    <source>
        <dbReference type="SAM" id="SignalP"/>
    </source>
</evidence>
<dbReference type="EMBL" id="MU253815">
    <property type="protein sequence ID" value="KAG9246148.1"/>
    <property type="molecule type" value="Genomic_DNA"/>
</dbReference>
<organism evidence="3 4">
    <name type="scientific">Calycina marina</name>
    <dbReference type="NCBI Taxonomy" id="1763456"/>
    <lineage>
        <taxon>Eukaryota</taxon>
        <taxon>Fungi</taxon>
        <taxon>Dikarya</taxon>
        <taxon>Ascomycota</taxon>
        <taxon>Pezizomycotina</taxon>
        <taxon>Leotiomycetes</taxon>
        <taxon>Helotiales</taxon>
        <taxon>Pezizellaceae</taxon>
        <taxon>Calycina</taxon>
    </lineage>
</organism>
<evidence type="ECO:0000313" key="3">
    <source>
        <dbReference type="EMBL" id="KAG9246148.1"/>
    </source>
</evidence>
<dbReference type="Gene3D" id="2.60.120.200">
    <property type="match status" value="1"/>
</dbReference>
<feature type="chain" id="PRO_5040410209" evidence="1">
    <location>
        <begin position="22"/>
        <end position="243"/>
    </location>
</feature>
<feature type="domain" description="Alginate lyase 2" evidence="2">
    <location>
        <begin position="39"/>
        <end position="242"/>
    </location>
</feature>
<evidence type="ECO:0000259" key="2">
    <source>
        <dbReference type="Pfam" id="PF08787"/>
    </source>
</evidence>
<dbReference type="InterPro" id="IPR013320">
    <property type="entry name" value="ConA-like_dom_sf"/>
</dbReference>
<sequence>MSIRKAASYLFALSLVASSVAYRAPSTQRKFTKVLTSAKLQYPDSGLAATSEELLDGFATSYFHLTRDLYMAFEVAGPSNRSELREMETDGEKTAWDCTGSTKHVATSTMALPIQEEGIEEVTMMQIHDTLTSPALRISWVRNITIDGVNSQNVIISTIRLGLESDSATNKTVLLPHTLRPVDYSIMAQDGEVTVKVNGVTKLDRTSIAPYAGSTCYFKAGAYNNNPTIDEAFARNKFYRLEW</sequence>
<keyword evidence="4" id="KW-1185">Reference proteome</keyword>
<name>A0A9P8CGE0_9HELO</name>
<dbReference type="InterPro" id="IPR014895">
    <property type="entry name" value="Alginate_lyase_2"/>
</dbReference>
<dbReference type="SUPFAM" id="SSF49899">
    <property type="entry name" value="Concanavalin A-like lectins/glucanases"/>
    <property type="match status" value="1"/>
</dbReference>
<dbReference type="Pfam" id="PF08787">
    <property type="entry name" value="Alginate_lyase2"/>
    <property type="match status" value="1"/>
</dbReference>
<dbReference type="Proteomes" id="UP000887226">
    <property type="component" value="Unassembled WGS sequence"/>
</dbReference>
<evidence type="ECO:0000313" key="4">
    <source>
        <dbReference type="Proteomes" id="UP000887226"/>
    </source>
</evidence>